<dbReference type="GO" id="GO:0006298">
    <property type="term" value="P:mismatch repair"/>
    <property type="evidence" value="ECO:0007669"/>
    <property type="project" value="InterPro"/>
</dbReference>
<dbReference type="InterPro" id="IPR014721">
    <property type="entry name" value="Ribsml_uS5_D2-typ_fold_subgr"/>
</dbReference>
<sequence>MAEGLDIVAVPGIAALPPTTARQIGSGQVLVDPSSVVKELIDNALDARAKSIFVDITANTIESIQVKDDGHGIPAEDRSLVCRRSCTSKIRDFHDLRQVGGKWLGFRGEALSSMAEMSSLLCVTTRVEGEPVAVKLKYGRDGELASVEHDSHPVGTTVKVTKFFDFIPVRKQTASKNSAKLLAKIRRLMQAYALARPTIRFRLRVLKAKNNNGDFVYAPKTDANVEDAALKLIGKDCALQCDWTALEADGFEVHAFLPKPGANGPKISDQGAFVSIDARPVSGSRGTIKRIITACRDWLRKSNPSLAGVKDPFLCLNIICPPDSYDPNIEPAKDDVMFDNSDVVIAVVDKLLKAYYPEPLQEVQGVKPLTSAQRQCETQPKRLSSRVERSLTAHEDEPTGTLEESPTNITQALPRWRSSMYGIDEDDLELLQQDHRPLIGEEEDGLRSVEISNPWTIARMNAKVKPKQAVSNEQLLSPAKSQGGGDLNLSSPSPVVTPHRPHSTLPLTPQTSSQTSIARSLLDAELEHSIQHVPRPSSAINTFDDMGQDRTTDVRRRVEFNTSPIHTGVPNNFTQLDVHRISSRLPNFSQYLTGTQPSQPVPQKHASPTSRRPVASAAEGRTPHGIYSSSHIDIRDFFDRSMQLPQPPSQRKVSAAVSSRASSANPQPRSRRVRDHLLLDADREMSADLRDMAQQSQRFSRRQGPPRASSVGSQMTMLFDQRSAGDGNAQSVFVQDGNQLEAHNTTCQFQIHDHAFPHSPASRHSDTPSERPLILQRPSQLAATSDAHRLDNSAKEMEAYFRSQEQQHNSSPSRPNNTSQKQEPRIAPPHETSSQTRRPRRRTTDALERTKSTKVPLERTRKGFQAQNLILLLPTDVHTIVQQFWKLDMRRNGPEWGHPAGDAYDTFAEPVFEKKITEWVVKIDALLGKRYERIDGVDTKCEIHEGIQRALDARKETDAAILRIEDTGRRTGSSAVGTVEVGVSRDSNDATGIVVQQPAVEAERKLDDGDEYDFDMEQCIDLTAEDKRQIFGTADEGNVEVTKSEYDGDIEDDMLMDL</sequence>
<dbReference type="Gene3D" id="3.30.230.10">
    <property type="match status" value="1"/>
</dbReference>
<dbReference type="GO" id="GO:0061982">
    <property type="term" value="P:meiosis I cell cycle process"/>
    <property type="evidence" value="ECO:0007669"/>
    <property type="project" value="UniProtKB-ARBA"/>
</dbReference>
<dbReference type="PANTHER" id="PTHR10073">
    <property type="entry name" value="DNA MISMATCH REPAIR PROTEIN MLH, PMS, MUTL"/>
    <property type="match status" value="1"/>
</dbReference>
<dbReference type="Pfam" id="PF01119">
    <property type="entry name" value="DNA_mis_repair"/>
    <property type="match status" value="1"/>
</dbReference>
<evidence type="ECO:0000313" key="5">
    <source>
        <dbReference type="EMBL" id="KAG9188612.1"/>
    </source>
</evidence>
<feature type="compositionally biased region" description="Polar residues" evidence="3">
    <location>
        <begin position="371"/>
        <end position="382"/>
    </location>
</feature>
<gene>
    <name evidence="5" type="ORF">G6011_07317</name>
</gene>
<feature type="domain" description="DNA mismatch repair protein S5" evidence="4">
    <location>
        <begin position="229"/>
        <end position="357"/>
    </location>
</feature>
<dbReference type="AlphaFoldDB" id="A0AAD4FF12"/>
<dbReference type="GO" id="GO:0032389">
    <property type="term" value="C:MutLalpha complex"/>
    <property type="evidence" value="ECO:0007669"/>
    <property type="project" value="TreeGrafter"/>
</dbReference>
<comment type="similarity">
    <text evidence="1">Belongs to the DNA mismatch repair MutL/HexB family.</text>
</comment>
<dbReference type="InterPro" id="IPR038973">
    <property type="entry name" value="MutL/Mlh/Pms-like"/>
</dbReference>
<dbReference type="EMBL" id="JAANER010000006">
    <property type="protein sequence ID" value="KAG9188612.1"/>
    <property type="molecule type" value="Genomic_DNA"/>
</dbReference>
<dbReference type="InterPro" id="IPR020568">
    <property type="entry name" value="Ribosomal_Su5_D2-typ_SF"/>
</dbReference>
<dbReference type="InterPro" id="IPR014762">
    <property type="entry name" value="DNA_mismatch_repair_CS"/>
</dbReference>
<feature type="compositionally biased region" description="Polar residues" evidence="3">
    <location>
        <begin position="589"/>
        <end position="598"/>
    </location>
</feature>
<dbReference type="GO" id="GO:0016887">
    <property type="term" value="F:ATP hydrolysis activity"/>
    <property type="evidence" value="ECO:0007669"/>
    <property type="project" value="InterPro"/>
</dbReference>
<dbReference type="Proteomes" id="UP001199106">
    <property type="component" value="Unassembled WGS sequence"/>
</dbReference>
<feature type="compositionally biased region" description="Polar residues" evidence="3">
    <location>
        <begin position="803"/>
        <end position="821"/>
    </location>
</feature>
<keyword evidence="2" id="KW-0227">DNA damage</keyword>
<proteinExistence type="inferred from homology"/>
<dbReference type="PANTHER" id="PTHR10073:SF41">
    <property type="entry name" value="MISMATCH REPAIR PROTEIN, PUTATIVE (AFU_ORTHOLOGUE AFUA_8G05820)-RELATED"/>
    <property type="match status" value="1"/>
</dbReference>
<feature type="compositionally biased region" description="Basic and acidic residues" evidence="3">
    <location>
        <begin position="385"/>
        <end position="397"/>
    </location>
</feature>
<dbReference type="SUPFAM" id="SSF54211">
    <property type="entry name" value="Ribosomal protein S5 domain 2-like"/>
    <property type="match status" value="1"/>
</dbReference>
<dbReference type="CDD" id="cd16926">
    <property type="entry name" value="HATPase_MutL-MLH-PMS-like"/>
    <property type="match status" value="1"/>
</dbReference>
<organism evidence="5 6">
    <name type="scientific">Alternaria panax</name>
    <dbReference type="NCBI Taxonomy" id="48097"/>
    <lineage>
        <taxon>Eukaryota</taxon>
        <taxon>Fungi</taxon>
        <taxon>Dikarya</taxon>
        <taxon>Ascomycota</taxon>
        <taxon>Pezizomycotina</taxon>
        <taxon>Dothideomycetes</taxon>
        <taxon>Pleosporomycetidae</taxon>
        <taxon>Pleosporales</taxon>
        <taxon>Pleosporineae</taxon>
        <taxon>Pleosporaceae</taxon>
        <taxon>Alternaria</taxon>
        <taxon>Alternaria sect. Panax</taxon>
    </lineage>
</organism>
<feature type="region of interest" description="Disordered" evidence="3">
    <location>
        <begin position="371"/>
        <end position="406"/>
    </location>
</feature>
<dbReference type="InterPro" id="IPR013507">
    <property type="entry name" value="DNA_mismatch_S5_2-like"/>
</dbReference>
<evidence type="ECO:0000256" key="2">
    <source>
        <dbReference type="ARBA" id="ARBA00022763"/>
    </source>
</evidence>
<keyword evidence="6" id="KW-1185">Reference proteome</keyword>
<reference evidence="5" key="1">
    <citation type="submission" date="2021-07" db="EMBL/GenBank/DDBJ databases">
        <title>Genome Resource of American Ginseng Black Spot Pathogen Alternaria panax.</title>
        <authorList>
            <person name="Qiu C."/>
            <person name="Wang W."/>
            <person name="Liu Z."/>
        </authorList>
    </citation>
    <scope>NUCLEOTIDE SEQUENCE</scope>
    <source>
        <strain evidence="5">BNCC115425</strain>
    </source>
</reference>
<dbReference type="CDD" id="cd03485">
    <property type="entry name" value="MutL_Trans_hPMS_1_like"/>
    <property type="match status" value="1"/>
</dbReference>
<feature type="region of interest" description="Disordered" evidence="3">
    <location>
        <begin position="642"/>
        <end position="674"/>
    </location>
</feature>
<evidence type="ECO:0000313" key="6">
    <source>
        <dbReference type="Proteomes" id="UP001199106"/>
    </source>
</evidence>
<dbReference type="SUPFAM" id="SSF55874">
    <property type="entry name" value="ATPase domain of HSP90 chaperone/DNA topoisomerase II/histidine kinase"/>
    <property type="match status" value="1"/>
</dbReference>
<protein>
    <recommendedName>
        <fullName evidence="4">DNA mismatch repair protein S5 domain-containing protein</fullName>
    </recommendedName>
</protein>
<feature type="compositionally biased region" description="Low complexity" evidence="3">
    <location>
        <begin position="653"/>
        <end position="664"/>
    </location>
</feature>
<dbReference type="PROSITE" id="PS00058">
    <property type="entry name" value="DNA_MISMATCH_REPAIR_1"/>
    <property type="match status" value="1"/>
</dbReference>
<evidence type="ECO:0000256" key="1">
    <source>
        <dbReference type="ARBA" id="ARBA00006082"/>
    </source>
</evidence>
<feature type="region of interest" description="Disordered" evidence="3">
    <location>
        <begin position="477"/>
        <end position="515"/>
    </location>
</feature>
<dbReference type="InterPro" id="IPR036890">
    <property type="entry name" value="HATPase_C_sf"/>
</dbReference>
<dbReference type="SMART" id="SM01340">
    <property type="entry name" value="DNA_mis_repair"/>
    <property type="match status" value="1"/>
</dbReference>
<feature type="compositionally biased region" description="Polar residues" evidence="3">
    <location>
        <begin position="505"/>
        <end position="515"/>
    </location>
</feature>
<dbReference type="NCBIfam" id="TIGR00585">
    <property type="entry name" value="mutl"/>
    <property type="match status" value="1"/>
</dbReference>
<name>A0AAD4FF12_9PLEO</name>
<feature type="region of interest" description="Disordered" evidence="3">
    <location>
        <begin position="589"/>
        <end position="628"/>
    </location>
</feature>
<accession>A0AAD4FF12</accession>
<dbReference type="GO" id="GO:0030983">
    <property type="term" value="F:mismatched DNA binding"/>
    <property type="evidence" value="ECO:0007669"/>
    <property type="project" value="InterPro"/>
</dbReference>
<evidence type="ECO:0000259" key="4">
    <source>
        <dbReference type="SMART" id="SM01340"/>
    </source>
</evidence>
<feature type="region of interest" description="Disordered" evidence="3">
    <location>
        <begin position="801"/>
        <end position="854"/>
    </location>
</feature>
<dbReference type="FunFam" id="3.30.565.10:FF:000017">
    <property type="entry name" value="PMS1 homolog 1, mismatch repair system component"/>
    <property type="match status" value="1"/>
</dbReference>
<feature type="compositionally biased region" description="Basic and acidic residues" evidence="3">
    <location>
        <begin position="842"/>
        <end position="854"/>
    </location>
</feature>
<dbReference type="InterPro" id="IPR002099">
    <property type="entry name" value="MutL/Mlh/PMS"/>
</dbReference>
<feature type="region of interest" description="Disordered" evidence="3">
    <location>
        <begin position="692"/>
        <end position="712"/>
    </location>
</feature>
<dbReference type="GO" id="GO:0005524">
    <property type="term" value="F:ATP binding"/>
    <property type="evidence" value="ECO:0007669"/>
    <property type="project" value="InterPro"/>
</dbReference>
<evidence type="ECO:0000256" key="3">
    <source>
        <dbReference type="SAM" id="MobiDB-lite"/>
    </source>
</evidence>
<dbReference type="Gene3D" id="3.30.565.10">
    <property type="entry name" value="Histidine kinase-like ATPase, C-terminal domain"/>
    <property type="match status" value="1"/>
</dbReference>
<dbReference type="Pfam" id="PF13589">
    <property type="entry name" value="HATPase_c_3"/>
    <property type="match status" value="1"/>
</dbReference>
<comment type="caution">
    <text evidence="5">The sequence shown here is derived from an EMBL/GenBank/DDBJ whole genome shotgun (WGS) entry which is preliminary data.</text>
</comment>
<dbReference type="GO" id="GO:0140664">
    <property type="term" value="F:ATP-dependent DNA damage sensor activity"/>
    <property type="evidence" value="ECO:0007669"/>
    <property type="project" value="InterPro"/>
</dbReference>